<evidence type="ECO:0000256" key="1">
    <source>
        <dbReference type="ARBA" id="ARBA00000385"/>
    </source>
</evidence>
<dbReference type="CDD" id="cd02573">
    <property type="entry name" value="PseudoU_synth_EcTruB"/>
    <property type="match status" value="1"/>
</dbReference>
<dbReference type="GO" id="GO:0031119">
    <property type="term" value="P:tRNA pseudouridine synthesis"/>
    <property type="evidence" value="ECO:0007669"/>
    <property type="project" value="UniProtKB-UniRule"/>
</dbReference>
<comment type="similarity">
    <text evidence="2 5">Belongs to the pseudouridine synthase TruB family. Type 1 subfamily.</text>
</comment>
<reference evidence="9 10" key="1">
    <citation type="submission" date="2017-02" db="EMBL/GenBank/DDBJ databases">
        <title>Genomic diversity within the haloalkaliphilic genus Thioalkalivibrio.</title>
        <authorList>
            <person name="Ahn A.-C."/>
            <person name="Meier-Kolthoff J."/>
            <person name="Overmars L."/>
            <person name="Richter M."/>
            <person name="Woyke T."/>
            <person name="Sorokin D.Y."/>
            <person name="Muyzer G."/>
        </authorList>
    </citation>
    <scope>NUCLEOTIDE SEQUENCE [LARGE SCALE GENOMIC DNA]</scope>
    <source>
        <strain evidence="9 10">HL17</strain>
    </source>
</reference>
<dbReference type="RefSeq" id="WP_077243680.1">
    <property type="nucleotide sequence ID" value="NZ_MUZR01000007.1"/>
</dbReference>
<dbReference type="OrthoDB" id="9802309at2"/>
<dbReference type="InterPro" id="IPR032819">
    <property type="entry name" value="TruB_C"/>
</dbReference>
<comment type="catalytic activity">
    <reaction evidence="1 5">
        <text>uridine(55) in tRNA = pseudouridine(55) in tRNA</text>
        <dbReference type="Rhea" id="RHEA:42532"/>
        <dbReference type="Rhea" id="RHEA-COMP:10101"/>
        <dbReference type="Rhea" id="RHEA-COMP:10102"/>
        <dbReference type="ChEBI" id="CHEBI:65314"/>
        <dbReference type="ChEBI" id="CHEBI:65315"/>
        <dbReference type="EC" id="5.4.99.25"/>
    </reaction>
</comment>
<dbReference type="CDD" id="cd21152">
    <property type="entry name" value="PUA_TruB_bacterial"/>
    <property type="match status" value="1"/>
</dbReference>
<dbReference type="Pfam" id="PF16198">
    <property type="entry name" value="TruB_C_2"/>
    <property type="match status" value="1"/>
</dbReference>
<evidence type="ECO:0000256" key="4">
    <source>
        <dbReference type="ARBA" id="ARBA00023235"/>
    </source>
</evidence>
<evidence type="ECO:0000256" key="2">
    <source>
        <dbReference type="ARBA" id="ARBA00005642"/>
    </source>
</evidence>
<dbReference type="Gene3D" id="3.30.2350.10">
    <property type="entry name" value="Pseudouridine synthase"/>
    <property type="match status" value="1"/>
</dbReference>
<evidence type="ECO:0000259" key="8">
    <source>
        <dbReference type="Pfam" id="PF16198"/>
    </source>
</evidence>
<dbReference type="InterPro" id="IPR036974">
    <property type="entry name" value="PUA_sf"/>
</dbReference>
<proteinExistence type="inferred from homology"/>
<evidence type="ECO:0000256" key="5">
    <source>
        <dbReference type="HAMAP-Rule" id="MF_01080"/>
    </source>
</evidence>
<keyword evidence="4 5" id="KW-0413">Isomerase</keyword>
<dbReference type="PANTHER" id="PTHR13767:SF2">
    <property type="entry name" value="PSEUDOURIDYLATE SYNTHASE TRUB1"/>
    <property type="match status" value="1"/>
</dbReference>
<evidence type="ECO:0000259" key="7">
    <source>
        <dbReference type="Pfam" id="PF09157"/>
    </source>
</evidence>
<dbReference type="Pfam" id="PF01509">
    <property type="entry name" value="TruB_N"/>
    <property type="match status" value="1"/>
</dbReference>
<evidence type="ECO:0000313" key="10">
    <source>
        <dbReference type="Proteomes" id="UP000189177"/>
    </source>
</evidence>
<dbReference type="InterPro" id="IPR020103">
    <property type="entry name" value="PsdUridine_synth_cat_dom_sf"/>
</dbReference>
<feature type="domain" description="tRNA pseudouridine synthase II TruB subfamily 1 C-terminal" evidence="7">
    <location>
        <begin position="245"/>
        <end position="316"/>
    </location>
</feature>
<evidence type="ECO:0000313" key="9">
    <source>
        <dbReference type="EMBL" id="OOC11039.1"/>
    </source>
</evidence>
<keyword evidence="3 5" id="KW-0819">tRNA processing</keyword>
<dbReference type="Gene3D" id="2.30.130.10">
    <property type="entry name" value="PUA domain"/>
    <property type="match status" value="1"/>
</dbReference>
<evidence type="ECO:0000256" key="3">
    <source>
        <dbReference type="ARBA" id="ARBA00022694"/>
    </source>
</evidence>
<dbReference type="SUPFAM" id="SSF55120">
    <property type="entry name" value="Pseudouridine synthase"/>
    <property type="match status" value="1"/>
</dbReference>
<comment type="function">
    <text evidence="5">Responsible for synthesis of pseudouridine from uracil-55 in the psi GC loop of transfer RNAs.</text>
</comment>
<dbReference type="AlphaFoldDB" id="A0A1V3A162"/>
<dbReference type="GO" id="GO:0003723">
    <property type="term" value="F:RNA binding"/>
    <property type="evidence" value="ECO:0007669"/>
    <property type="project" value="InterPro"/>
</dbReference>
<gene>
    <name evidence="5" type="primary">truB</name>
    <name evidence="9" type="ORF">B1A74_02625</name>
</gene>
<evidence type="ECO:0000259" key="6">
    <source>
        <dbReference type="Pfam" id="PF01509"/>
    </source>
</evidence>
<feature type="domain" description="Pseudouridine synthase II N-terminal" evidence="6">
    <location>
        <begin position="32"/>
        <end position="179"/>
    </location>
</feature>
<dbReference type="HAMAP" id="MF_01080">
    <property type="entry name" value="TruB_bact"/>
    <property type="match status" value="1"/>
</dbReference>
<dbReference type="Pfam" id="PF09157">
    <property type="entry name" value="TruB-C_2"/>
    <property type="match status" value="1"/>
</dbReference>
<name>A0A1V3A162_9GAMM</name>
<comment type="caution">
    <text evidence="9">The sequence shown here is derived from an EMBL/GenBank/DDBJ whole genome shotgun (WGS) entry which is preliminary data.</text>
</comment>
<sequence>MARRKGRNVDGILLLDKPQGLSSSQALGRVKYLLGARKAGHTGALDPRATGLLPLCFGQATKVSGWLLDADKRYVAVARLGVETDSADMDGEILAESPVPVITDEDLARLERDFTGDLEQVPPMVSALKKDGRRLYELAREGVEVDRPPRPVRIHSLNIERLADDRLRLEVYCSKGTYIRSLVADIGDALGCGAAVEELRRTAHGVFDAEAMWTREALEERFEAGGPAAIEACLLPAEAALAGWPQVHLNATGAAALRHGNTADAETVDRQVTGASPVPDEAGPAGILVRMHGPEGEFLGVGLQDAKGAVRPRRLFTTA</sequence>
<dbReference type="EMBL" id="MUZR01000007">
    <property type="protein sequence ID" value="OOC11039.1"/>
    <property type="molecule type" value="Genomic_DNA"/>
</dbReference>
<keyword evidence="10" id="KW-1185">Reference proteome</keyword>
<dbReference type="NCBIfam" id="TIGR00431">
    <property type="entry name" value="TruB"/>
    <property type="match status" value="1"/>
</dbReference>
<dbReference type="PANTHER" id="PTHR13767">
    <property type="entry name" value="TRNA-PSEUDOURIDINE SYNTHASE"/>
    <property type="match status" value="1"/>
</dbReference>
<dbReference type="InterPro" id="IPR002501">
    <property type="entry name" value="PsdUridine_synth_N"/>
</dbReference>
<feature type="active site" description="Nucleophile" evidence="5">
    <location>
        <position position="46"/>
    </location>
</feature>
<protein>
    <recommendedName>
        <fullName evidence="5">tRNA pseudouridine synthase B</fullName>
        <ecNumber evidence="5">5.4.99.25</ecNumber>
    </recommendedName>
    <alternativeName>
        <fullName evidence="5">tRNA pseudouridine(55) synthase</fullName>
        <shortName evidence="5">Psi55 synthase</shortName>
    </alternativeName>
    <alternativeName>
        <fullName evidence="5">tRNA pseudouridylate synthase</fullName>
    </alternativeName>
    <alternativeName>
        <fullName evidence="5">tRNA-uridine isomerase</fullName>
    </alternativeName>
</protein>
<dbReference type="GO" id="GO:1990481">
    <property type="term" value="P:mRNA pseudouridine synthesis"/>
    <property type="evidence" value="ECO:0007669"/>
    <property type="project" value="TreeGrafter"/>
</dbReference>
<organism evidence="9 10">
    <name type="scientific">Thioalkalivibrio halophilus</name>
    <dbReference type="NCBI Taxonomy" id="252474"/>
    <lineage>
        <taxon>Bacteria</taxon>
        <taxon>Pseudomonadati</taxon>
        <taxon>Pseudomonadota</taxon>
        <taxon>Gammaproteobacteria</taxon>
        <taxon>Chromatiales</taxon>
        <taxon>Ectothiorhodospiraceae</taxon>
        <taxon>Thioalkalivibrio</taxon>
    </lineage>
</organism>
<feature type="domain" description="tRNA pseudouridylate synthase B C-terminal" evidence="8">
    <location>
        <begin position="180"/>
        <end position="241"/>
    </location>
</feature>
<dbReference type="InterPro" id="IPR014780">
    <property type="entry name" value="tRNA_psdUridine_synth_TruB"/>
</dbReference>
<dbReference type="Proteomes" id="UP000189177">
    <property type="component" value="Unassembled WGS sequence"/>
</dbReference>
<dbReference type="InterPro" id="IPR015240">
    <property type="entry name" value="tRNA_sdUridine_synth_fam1_C"/>
</dbReference>
<accession>A0A1V3A162</accession>
<dbReference type="STRING" id="252474.B1A74_02625"/>
<dbReference type="GO" id="GO:0160148">
    <property type="term" value="F:tRNA pseudouridine(55) synthase activity"/>
    <property type="evidence" value="ECO:0007669"/>
    <property type="project" value="UniProtKB-EC"/>
</dbReference>
<dbReference type="EC" id="5.4.99.25" evidence="5"/>